<reference evidence="2" key="1">
    <citation type="submission" date="2020-08" db="EMBL/GenBank/DDBJ databases">
        <title>Plant Genome Project.</title>
        <authorList>
            <person name="Zhang R.-G."/>
        </authorList>
    </citation>
    <scope>NUCLEOTIDE SEQUENCE</scope>
    <source>
        <strain evidence="2">WSP0</strain>
        <tissue evidence="2">Leaf</tissue>
    </source>
</reference>
<evidence type="ECO:0000313" key="2">
    <source>
        <dbReference type="EMBL" id="KAG5528925.1"/>
    </source>
</evidence>
<comment type="caution">
    <text evidence="2">The sequence shown here is derived from an EMBL/GenBank/DDBJ whole genome shotgun (WGS) entry which is preliminary data.</text>
</comment>
<protein>
    <recommendedName>
        <fullName evidence="1">Retrotransposon gag domain-containing protein</fullName>
    </recommendedName>
</protein>
<gene>
    <name evidence="2" type="ORF">RHGRI_029548</name>
</gene>
<feature type="domain" description="Retrotransposon gag" evidence="1">
    <location>
        <begin position="11"/>
        <end position="65"/>
    </location>
</feature>
<dbReference type="EMBL" id="JACTNZ010000010">
    <property type="protein sequence ID" value="KAG5528925.1"/>
    <property type="molecule type" value="Genomic_DNA"/>
</dbReference>
<evidence type="ECO:0000259" key="1">
    <source>
        <dbReference type="Pfam" id="PF03732"/>
    </source>
</evidence>
<dbReference type="Proteomes" id="UP000823749">
    <property type="component" value="Chromosome 10"/>
</dbReference>
<keyword evidence="3" id="KW-1185">Reference proteome</keyword>
<accession>A0AAV6IM25</accession>
<name>A0AAV6IM25_9ERIC</name>
<organism evidence="2 3">
    <name type="scientific">Rhododendron griersonianum</name>
    <dbReference type="NCBI Taxonomy" id="479676"/>
    <lineage>
        <taxon>Eukaryota</taxon>
        <taxon>Viridiplantae</taxon>
        <taxon>Streptophyta</taxon>
        <taxon>Embryophyta</taxon>
        <taxon>Tracheophyta</taxon>
        <taxon>Spermatophyta</taxon>
        <taxon>Magnoliopsida</taxon>
        <taxon>eudicotyledons</taxon>
        <taxon>Gunneridae</taxon>
        <taxon>Pentapetalae</taxon>
        <taxon>asterids</taxon>
        <taxon>Ericales</taxon>
        <taxon>Ericaceae</taxon>
        <taxon>Ericoideae</taxon>
        <taxon>Rhodoreae</taxon>
        <taxon>Rhododendron</taxon>
    </lineage>
</organism>
<dbReference type="AlphaFoldDB" id="A0AAV6IM25"/>
<proteinExistence type="predicted"/>
<sequence>MEIPEEKEVRYVAHKLQGYASRWWKQLQDNRGRQYKQPVKTWLRMRQLMSDRFLQSHHGQMLYEEYRRNLESKRLSQDNLELSYSFSSNKNYTVAAIENSRDTSLRLLGSSQSSFEGQQTDKDLSISNSSRFSYYDGYEIIEEEGDRVELEDVIFVESNTEETMEVDVECSHCGHIEADGKEKFDLGG</sequence>
<evidence type="ECO:0000313" key="3">
    <source>
        <dbReference type="Proteomes" id="UP000823749"/>
    </source>
</evidence>
<dbReference type="Pfam" id="PF03732">
    <property type="entry name" value="Retrotrans_gag"/>
    <property type="match status" value="1"/>
</dbReference>
<dbReference type="InterPro" id="IPR005162">
    <property type="entry name" value="Retrotrans_gag_dom"/>
</dbReference>